<dbReference type="PROSITE" id="PS51257">
    <property type="entry name" value="PROKAR_LIPOPROTEIN"/>
    <property type="match status" value="1"/>
</dbReference>
<keyword evidence="3" id="KW-1185">Reference proteome</keyword>
<protein>
    <submittedName>
        <fullName evidence="2">Uncharacterized protein</fullName>
    </submittedName>
</protein>
<dbReference type="PATRIC" id="fig|1365250.3.peg.900"/>
<dbReference type="Proteomes" id="UP000076643">
    <property type="component" value="Unassembled WGS sequence"/>
</dbReference>
<dbReference type="EMBL" id="AUYB01000081">
    <property type="protein sequence ID" value="KZN43040.1"/>
    <property type="molecule type" value="Genomic_DNA"/>
</dbReference>
<name>A0A166YN16_9GAMM</name>
<organism evidence="2 3">
    <name type="scientific">Pseudoalteromonas luteoviolacea DSM 6061</name>
    <dbReference type="NCBI Taxonomy" id="1365250"/>
    <lineage>
        <taxon>Bacteria</taxon>
        <taxon>Pseudomonadati</taxon>
        <taxon>Pseudomonadota</taxon>
        <taxon>Gammaproteobacteria</taxon>
        <taxon>Alteromonadales</taxon>
        <taxon>Pseudoalteromonadaceae</taxon>
        <taxon>Pseudoalteromonas</taxon>
    </lineage>
</organism>
<evidence type="ECO:0000313" key="3">
    <source>
        <dbReference type="Proteomes" id="UP000076643"/>
    </source>
</evidence>
<feature type="coiled-coil region" evidence="1">
    <location>
        <begin position="303"/>
        <end position="330"/>
    </location>
</feature>
<sequence length="629" mass="69190">MKKLSAIYALSIALVGCGGSGADAPRVSDIEPGFGNDINEQFEANIDFYMPPFMTQKGELVITNLQDNTSSTHQVESLNQFSTVLTVGGQYRFKFEPQSDQVYCPKTTGCGRSKLNDPNDLNGNNEIDFGEPVDAKINLELVALPVPGLNQLFFSSFSHAVSADNYDSRPLSLTATPHYQLTINTAFQKRKAEYVANAMAYADIMQQYSSGVVNSSLFVDTFNDAMSQDSATWTSYAAFANEYLLDTLMGEETNILYREHSARTLLEVNELFNLRALGKNEESITPYSKDLLVEVRNALGVLRLQEEQYSEELKQKLEDVENIASNDAQEAFVTIGEVIGDVVKHVSPFEGSADGQYELPGLDITYETQPSFRWQVTGVRRGYEVNLDITVPEWRISPTLGDKIVGTGGGTVTKPGTNLEVQFERFEIVTTGSFDPSNIQEVVGISSAQGDLELTQQNAVLTGKVDLDLIRESLSIKSTKTIVPYLSINGVLNTPNQNTPIRIYANERSPLSLNEDLDLTFGVQLELALNGGKDLRMQLDGEPDTFSNFGTANIAMILGGHVSELTVTNVGGNINLIVRGKNGYWIDIKKKDTLFTGGFYFGDKLVGDVRTIRRVPGVLFPDGSFESLF</sequence>
<evidence type="ECO:0000256" key="1">
    <source>
        <dbReference type="SAM" id="Coils"/>
    </source>
</evidence>
<evidence type="ECO:0000313" key="2">
    <source>
        <dbReference type="EMBL" id="KZN43040.1"/>
    </source>
</evidence>
<comment type="caution">
    <text evidence="2">The sequence shown here is derived from an EMBL/GenBank/DDBJ whole genome shotgun (WGS) entry which is preliminary data.</text>
</comment>
<dbReference type="RefSeq" id="WP_063357253.1">
    <property type="nucleotide sequence ID" value="NZ_AQHB01000022.1"/>
</dbReference>
<proteinExistence type="predicted"/>
<keyword evidence="1" id="KW-0175">Coiled coil</keyword>
<dbReference type="AlphaFoldDB" id="A0A166YN16"/>
<reference evidence="2 3" key="1">
    <citation type="submission" date="2013-07" db="EMBL/GenBank/DDBJ databases">
        <title>Comparative Genomic and Metabolomic Analysis of Twelve Strains of Pseudoalteromonas luteoviolacea.</title>
        <authorList>
            <person name="Vynne N.G."/>
            <person name="Mansson M."/>
            <person name="Gram L."/>
        </authorList>
    </citation>
    <scope>NUCLEOTIDE SEQUENCE [LARGE SCALE GENOMIC DNA]</scope>
    <source>
        <strain evidence="2 3">DSM 6061</strain>
    </source>
</reference>
<accession>A0A166YN16</accession>
<gene>
    <name evidence="2" type="ORF">N475_00235</name>
</gene>